<accession>A0A517SP76</accession>
<organism evidence="2 3">
    <name type="scientific">Stieleria bergensis</name>
    <dbReference type="NCBI Taxonomy" id="2528025"/>
    <lineage>
        <taxon>Bacteria</taxon>
        <taxon>Pseudomonadati</taxon>
        <taxon>Planctomycetota</taxon>
        <taxon>Planctomycetia</taxon>
        <taxon>Pirellulales</taxon>
        <taxon>Pirellulaceae</taxon>
        <taxon>Stieleria</taxon>
    </lineage>
</organism>
<protein>
    <submittedName>
        <fullName evidence="2">Uncharacterized protein</fullName>
    </submittedName>
</protein>
<dbReference type="Proteomes" id="UP000315003">
    <property type="component" value="Chromosome"/>
</dbReference>
<name>A0A517SP76_9BACT</name>
<feature type="region of interest" description="Disordered" evidence="1">
    <location>
        <begin position="352"/>
        <end position="399"/>
    </location>
</feature>
<dbReference type="AlphaFoldDB" id="A0A517SP76"/>
<evidence type="ECO:0000313" key="2">
    <source>
        <dbReference type="EMBL" id="QDT57921.1"/>
    </source>
</evidence>
<evidence type="ECO:0000313" key="3">
    <source>
        <dbReference type="Proteomes" id="UP000315003"/>
    </source>
</evidence>
<evidence type="ECO:0000256" key="1">
    <source>
        <dbReference type="SAM" id="MobiDB-lite"/>
    </source>
</evidence>
<dbReference type="EMBL" id="CP036272">
    <property type="protein sequence ID" value="QDT57921.1"/>
    <property type="molecule type" value="Genomic_DNA"/>
</dbReference>
<feature type="compositionally biased region" description="Low complexity" evidence="1">
    <location>
        <begin position="362"/>
        <end position="375"/>
    </location>
</feature>
<reference evidence="2 3" key="1">
    <citation type="submission" date="2019-02" db="EMBL/GenBank/DDBJ databases">
        <title>Deep-cultivation of Planctomycetes and their phenomic and genomic characterization uncovers novel biology.</title>
        <authorList>
            <person name="Wiegand S."/>
            <person name="Jogler M."/>
            <person name="Boedeker C."/>
            <person name="Pinto D."/>
            <person name="Vollmers J."/>
            <person name="Rivas-Marin E."/>
            <person name="Kohn T."/>
            <person name="Peeters S.H."/>
            <person name="Heuer A."/>
            <person name="Rast P."/>
            <person name="Oberbeckmann S."/>
            <person name="Bunk B."/>
            <person name="Jeske O."/>
            <person name="Meyerdierks A."/>
            <person name="Storesund J.E."/>
            <person name="Kallscheuer N."/>
            <person name="Luecker S."/>
            <person name="Lage O.M."/>
            <person name="Pohl T."/>
            <person name="Merkel B.J."/>
            <person name="Hornburger P."/>
            <person name="Mueller R.-W."/>
            <person name="Bruemmer F."/>
            <person name="Labrenz M."/>
            <person name="Spormann A.M."/>
            <person name="Op den Camp H."/>
            <person name="Overmann J."/>
            <person name="Amann R."/>
            <person name="Jetten M.S.M."/>
            <person name="Mascher T."/>
            <person name="Medema M.H."/>
            <person name="Devos D.P."/>
            <person name="Kaster A.-K."/>
            <person name="Ovreas L."/>
            <person name="Rohde M."/>
            <person name="Galperin M.Y."/>
            <person name="Jogler C."/>
        </authorList>
    </citation>
    <scope>NUCLEOTIDE SEQUENCE [LARGE SCALE GENOMIC DNA]</scope>
    <source>
        <strain evidence="2 3">SV_7m_r</strain>
    </source>
</reference>
<gene>
    <name evidence="2" type="ORF">SV7mr_04080</name>
</gene>
<proteinExistence type="predicted"/>
<sequence length="490" mass="53393">MALEETVVAHCFASKQAACWVWFVCDAKRENHSMFAENILLVSRSVLQALGQRLPAMNRHRLSKMQDRLLASGPQHRNRLRWILLCAMLFGLGDSPVLPVNPLVATAIAQRPQSLTLTFQQRCQLPHGAVIERVPLRQAIDSVARPATPTSLNVWLDRSVNPDQLVTPGPLGPTRFASLQAIASAAGCLSVAAGDCLIIGRPDWVAAIVMEHHQTLAIRASRERRRIDIQWPQLTTPEQAVALLRRKAPWAKLSLRELPHDLWPAVNWQRVSPAMAWLLIEGQFLETAQIEGKAKVAFRKAYGGPFAVAAAQRSAEAVADFPVTVSAGDVTVTGDIETHARFCALWLGAASQQDPPQLNPRNPADQGNQPGQQDQPSAGESMEDVVSPSNPGDGSEPTVAVMDPWKVLRADRRQFTLQVIDKPAGAVLLALLQNAGITAEIDPEANQAAQTLVNLQDRDQTLEQLVRQVLRTASLKLTVGAGKARVVPAD</sequence>
<keyword evidence="3" id="KW-1185">Reference proteome</keyword>